<keyword evidence="3" id="KW-0540">Nuclease</keyword>
<dbReference type="OMA" id="RNLYFRT"/>
<feature type="domain" description="XPG N-terminal" evidence="15">
    <location>
        <begin position="1"/>
        <end position="96"/>
    </location>
</feature>
<evidence type="ECO:0000259" key="15">
    <source>
        <dbReference type="SMART" id="SM00485"/>
    </source>
</evidence>
<dbReference type="Gene3D" id="3.40.50.1010">
    <property type="entry name" value="5'-nuclease"/>
    <property type="match status" value="1"/>
</dbReference>
<organism evidence="16 17">
    <name type="scientific">Nelumbo nucifera</name>
    <name type="common">Sacred lotus</name>
    <dbReference type="NCBI Taxonomy" id="4432"/>
    <lineage>
        <taxon>Eukaryota</taxon>
        <taxon>Viridiplantae</taxon>
        <taxon>Streptophyta</taxon>
        <taxon>Embryophyta</taxon>
        <taxon>Tracheophyta</taxon>
        <taxon>Spermatophyta</taxon>
        <taxon>Magnoliopsida</taxon>
        <taxon>Proteales</taxon>
        <taxon>Nelumbonaceae</taxon>
        <taxon>Nelumbo</taxon>
    </lineage>
</organism>
<dbReference type="Proteomes" id="UP000189703">
    <property type="component" value="Unplaced"/>
</dbReference>
<evidence type="ECO:0000256" key="11">
    <source>
        <dbReference type="ARBA" id="ARBA00038112"/>
    </source>
</evidence>
<evidence type="ECO:0000256" key="5">
    <source>
        <dbReference type="ARBA" id="ARBA00022759"/>
    </source>
</evidence>
<evidence type="ECO:0000313" key="16">
    <source>
        <dbReference type="Proteomes" id="UP000189703"/>
    </source>
</evidence>
<dbReference type="KEGG" id="nnu:104612691"/>
<evidence type="ECO:0000256" key="6">
    <source>
        <dbReference type="ARBA" id="ARBA00022763"/>
    </source>
</evidence>
<evidence type="ECO:0000256" key="12">
    <source>
        <dbReference type="ARBA" id="ARBA00073453"/>
    </source>
</evidence>
<evidence type="ECO:0000256" key="9">
    <source>
        <dbReference type="ARBA" id="ARBA00023204"/>
    </source>
</evidence>
<dbReference type="GO" id="GO:0017108">
    <property type="term" value="F:5'-flap endonuclease activity"/>
    <property type="evidence" value="ECO:0000318"/>
    <property type="project" value="GO_Central"/>
</dbReference>
<dbReference type="Pfam" id="PF00752">
    <property type="entry name" value="XPG_N"/>
    <property type="match status" value="1"/>
</dbReference>
<dbReference type="GO" id="GO:0046872">
    <property type="term" value="F:metal ion binding"/>
    <property type="evidence" value="ECO:0007669"/>
    <property type="project" value="UniProtKB-KW"/>
</dbReference>
<dbReference type="InterPro" id="IPR036279">
    <property type="entry name" value="5-3_exonuclease_C_sf"/>
</dbReference>
<dbReference type="GO" id="GO:0006281">
    <property type="term" value="P:DNA repair"/>
    <property type="evidence" value="ECO:0007669"/>
    <property type="project" value="UniProtKB-KW"/>
</dbReference>
<dbReference type="CDD" id="cd09869">
    <property type="entry name" value="PIN_GEN1"/>
    <property type="match status" value="1"/>
</dbReference>
<dbReference type="eggNOG" id="KOG2519">
    <property type="taxonomic scope" value="Eukaryota"/>
</dbReference>
<dbReference type="InterPro" id="IPR029060">
    <property type="entry name" value="PIN-like_dom_sf"/>
</dbReference>
<dbReference type="RefSeq" id="XP_010278523.1">
    <property type="nucleotide sequence ID" value="XM_010280221.2"/>
</dbReference>
<dbReference type="PANTHER" id="PTHR11081:SF59">
    <property type="entry name" value="FI23547P1"/>
    <property type="match status" value="1"/>
</dbReference>
<evidence type="ECO:0000256" key="8">
    <source>
        <dbReference type="ARBA" id="ARBA00022842"/>
    </source>
</evidence>
<gene>
    <name evidence="17" type="primary">LOC104612691</name>
</gene>
<evidence type="ECO:0000256" key="1">
    <source>
        <dbReference type="ARBA" id="ARBA00001946"/>
    </source>
</evidence>
<dbReference type="FunCoup" id="A0A1U8BB72">
    <property type="interactions" value="288"/>
</dbReference>
<proteinExistence type="inferred from homology"/>
<dbReference type="AlphaFoldDB" id="A0A1U8BB72"/>
<dbReference type="InterPro" id="IPR006084">
    <property type="entry name" value="XPG/Rad2"/>
</dbReference>
<name>A0A1U8BB72_NELNU</name>
<sequence>MGVGGNFWDLLKPYARNEGFDFLRNKRVAVDLSFWIVQHETAIKGNARNPHLRLTFFRTINLFSKLGAFPVFVVDGVPSPLKSRARIERFIRSSGIDLPSRLKAEDGVSVERNRSFTKCVRECVELLELLGMPVLEAKSEAEGLCAQLNDEGHVDACITADSDAFLFGAKCVVKCLRLNSKEPFECYNISDIEAGLGLKRKHLIAISLLVGNDHDLNGVPGIGVDTALRFVQMFSEDEVLNRLQEVGNGETLLFQGGIESVGCIPNSVENSIKTKSLHCSCCGHPGTKRGHLKVACNYCSVNSNENCIQKMVGFKCECSSCDSDRKSKEQKKHENWQIKVCQKIAMEQSFPNNEIIELYLSHNHGNLFENGPLLWENPNIETLVDFLCYHQQWDPSYIRQKMLPMLSTIFLREMASNPTRDALLYGQYEFNSIQRVKVRCGHPFYVVKWKKAAHDMGSAMHMIPTKQVDLQQGESDVVAESSDLLDEPDVPQILVIDECWFLLTDENIELVRAAFPRKVEAFLKEKEMKELKSRRKKSASSFVGTQRSESPKSSGIQLSITEFYRSTKLPDQAKQAGDSTENSEKQSEGISKARRKGSSPNLSKSVRRRLLFD</sequence>
<dbReference type="FunFam" id="1.10.150.20:FF:000030">
    <property type="entry name" value="Flap endonuclease GEN-like 1"/>
    <property type="match status" value="1"/>
</dbReference>
<comment type="similarity">
    <text evidence="11">Belongs to the XPG/RAD2 endonuclease family. GEN subfamily.</text>
</comment>
<comment type="cofactor">
    <cofactor evidence="1">
        <name>Mg(2+)</name>
        <dbReference type="ChEBI" id="CHEBI:18420"/>
    </cofactor>
</comment>
<keyword evidence="10" id="KW-0539">Nucleus</keyword>
<evidence type="ECO:0000256" key="13">
    <source>
        <dbReference type="SAM" id="MobiDB-lite"/>
    </source>
</evidence>
<keyword evidence="16" id="KW-1185">Reference proteome</keyword>
<dbReference type="FunFam" id="3.40.50.1010:FF:000032">
    <property type="entry name" value="Flap endonuclease GEN-like 1"/>
    <property type="match status" value="1"/>
</dbReference>
<dbReference type="GO" id="GO:0009555">
    <property type="term" value="P:pollen development"/>
    <property type="evidence" value="ECO:0000318"/>
    <property type="project" value="GO_Central"/>
</dbReference>
<dbReference type="InterPro" id="IPR006085">
    <property type="entry name" value="XPG_DNA_repair_N"/>
</dbReference>
<dbReference type="GO" id="GO:0005634">
    <property type="term" value="C:nucleus"/>
    <property type="evidence" value="ECO:0007669"/>
    <property type="project" value="UniProtKB-SubCell"/>
</dbReference>
<protein>
    <recommendedName>
        <fullName evidence="12">Flap endonuclease GEN-like 1</fullName>
    </recommendedName>
</protein>
<dbReference type="OrthoDB" id="2959108at2759"/>
<evidence type="ECO:0000256" key="7">
    <source>
        <dbReference type="ARBA" id="ARBA00022801"/>
    </source>
</evidence>
<dbReference type="STRING" id="4432.A0A1U8BB72"/>
<dbReference type="GeneID" id="104612691"/>
<reference evidence="17" key="1">
    <citation type="submission" date="2025-08" db="UniProtKB">
        <authorList>
            <consortium name="RefSeq"/>
        </authorList>
    </citation>
    <scope>IDENTIFICATION</scope>
</reference>
<feature type="compositionally biased region" description="Polar residues" evidence="13">
    <location>
        <begin position="539"/>
        <end position="560"/>
    </location>
</feature>
<dbReference type="SUPFAM" id="SSF88723">
    <property type="entry name" value="PIN domain-like"/>
    <property type="match status" value="1"/>
</dbReference>
<dbReference type="PANTHER" id="PTHR11081">
    <property type="entry name" value="FLAP ENDONUCLEASE FAMILY MEMBER"/>
    <property type="match status" value="1"/>
</dbReference>
<feature type="domain" description="XPG-I" evidence="14">
    <location>
        <begin position="128"/>
        <end position="198"/>
    </location>
</feature>
<keyword evidence="4" id="KW-0479">Metal-binding</keyword>
<keyword evidence="9" id="KW-0234">DNA repair</keyword>
<dbReference type="Pfam" id="PF00867">
    <property type="entry name" value="XPG_I"/>
    <property type="match status" value="1"/>
</dbReference>
<dbReference type="PRINTS" id="PR00853">
    <property type="entry name" value="XPGRADSUPER"/>
</dbReference>
<evidence type="ECO:0000313" key="17">
    <source>
        <dbReference type="RefSeq" id="XP_010278523.1"/>
    </source>
</evidence>
<keyword evidence="5" id="KW-0255">Endonuclease</keyword>
<evidence type="ECO:0000256" key="4">
    <source>
        <dbReference type="ARBA" id="ARBA00022723"/>
    </source>
</evidence>
<dbReference type="SUPFAM" id="SSF47807">
    <property type="entry name" value="5' to 3' exonuclease, C-terminal subdomain"/>
    <property type="match status" value="1"/>
</dbReference>
<accession>A0A1U8BB72</accession>
<evidence type="ECO:0000256" key="3">
    <source>
        <dbReference type="ARBA" id="ARBA00022722"/>
    </source>
</evidence>
<evidence type="ECO:0000256" key="10">
    <source>
        <dbReference type="ARBA" id="ARBA00023242"/>
    </source>
</evidence>
<dbReference type="InParanoid" id="A0A1U8BB72"/>
<keyword evidence="7" id="KW-0378">Hydrolase</keyword>
<evidence type="ECO:0000256" key="2">
    <source>
        <dbReference type="ARBA" id="ARBA00004123"/>
    </source>
</evidence>
<dbReference type="SMART" id="SM00484">
    <property type="entry name" value="XPGI"/>
    <property type="match status" value="1"/>
</dbReference>
<dbReference type="Gene3D" id="1.10.150.20">
    <property type="entry name" value="5' to 3' exonuclease, C-terminal subdomain"/>
    <property type="match status" value="1"/>
</dbReference>
<keyword evidence="8" id="KW-0460">Magnesium</keyword>
<comment type="subcellular location">
    <subcellularLocation>
        <location evidence="2">Nucleus</location>
    </subcellularLocation>
</comment>
<evidence type="ECO:0000259" key="14">
    <source>
        <dbReference type="SMART" id="SM00484"/>
    </source>
</evidence>
<dbReference type="InterPro" id="IPR006086">
    <property type="entry name" value="XPG-I_dom"/>
</dbReference>
<dbReference type="SMART" id="SM00485">
    <property type="entry name" value="XPGN"/>
    <property type="match status" value="1"/>
</dbReference>
<feature type="region of interest" description="Disordered" evidence="13">
    <location>
        <begin position="534"/>
        <end position="613"/>
    </location>
</feature>
<keyword evidence="6" id="KW-0227">DNA damage</keyword>